<dbReference type="GO" id="GO:0043005">
    <property type="term" value="C:neuron projection"/>
    <property type="evidence" value="ECO:0007669"/>
    <property type="project" value="TreeGrafter"/>
</dbReference>
<feature type="compositionally biased region" description="Low complexity" evidence="8">
    <location>
        <begin position="414"/>
        <end position="425"/>
    </location>
</feature>
<feature type="compositionally biased region" description="Basic and acidic residues" evidence="8">
    <location>
        <begin position="190"/>
        <end position="202"/>
    </location>
</feature>
<dbReference type="PANTHER" id="PTHR11501:SF18">
    <property type="entry name" value="MICROTUBULE-ASSOCIATED PROTEIN"/>
    <property type="match status" value="1"/>
</dbReference>
<gene>
    <name evidence="9" type="ORF">SKAU_G00296370</name>
</gene>
<feature type="region of interest" description="Disordered" evidence="8">
    <location>
        <begin position="299"/>
        <end position="552"/>
    </location>
</feature>
<dbReference type="PANTHER" id="PTHR11501">
    <property type="entry name" value="MICROTUBULE-ASSOCIATED PROTEIN"/>
    <property type="match status" value="1"/>
</dbReference>
<dbReference type="GO" id="GO:0008017">
    <property type="term" value="F:microtubule binding"/>
    <property type="evidence" value="ECO:0007669"/>
    <property type="project" value="InterPro"/>
</dbReference>
<feature type="compositionally biased region" description="Basic and acidic residues" evidence="8">
    <location>
        <begin position="698"/>
        <end position="708"/>
    </location>
</feature>
<feature type="compositionally biased region" description="Polar residues" evidence="8">
    <location>
        <begin position="722"/>
        <end position="739"/>
    </location>
</feature>
<keyword evidence="3" id="KW-0597">Phosphoprotein</keyword>
<dbReference type="OrthoDB" id="9378527at2759"/>
<feature type="compositionally biased region" description="Polar residues" evidence="8">
    <location>
        <begin position="662"/>
        <end position="671"/>
    </location>
</feature>
<keyword evidence="5" id="KW-0677">Repeat</keyword>
<evidence type="ECO:0000256" key="8">
    <source>
        <dbReference type="SAM" id="MobiDB-lite"/>
    </source>
</evidence>
<keyword evidence="10" id="KW-1185">Reference proteome</keyword>
<evidence type="ECO:0000256" key="3">
    <source>
        <dbReference type="ARBA" id="ARBA00022553"/>
    </source>
</evidence>
<evidence type="ECO:0000256" key="1">
    <source>
        <dbReference type="ARBA" id="ARBA00004245"/>
    </source>
</evidence>
<evidence type="ECO:0000313" key="9">
    <source>
        <dbReference type="EMBL" id="KAJ8345444.1"/>
    </source>
</evidence>
<dbReference type="Proteomes" id="UP001152622">
    <property type="component" value="Chromosome 12"/>
</dbReference>
<evidence type="ECO:0000256" key="5">
    <source>
        <dbReference type="ARBA" id="ARBA00022737"/>
    </source>
</evidence>
<dbReference type="AlphaFoldDB" id="A0A9Q1EUR3"/>
<dbReference type="GO" id="GO:0000226">
    <property type="term" value="P:microtubule cytoskeleton organization"/>
    <property type="evidence" value="ECO:0007669"/>
    <property type="project" value="TreeGrafter"/>
</dbReference>
<keyword evidence="2 7" id="KW-0963">Cytoplasm</keyword>
<feature type="compositionally biased region" description="Acidic residues" evidence="8">
    <location>
        <begin position="18"/>
        <end position="30"/>
    </location>
</feature>
<comment type="subcellular location">
    <subcellularLocation>
        <location evidence="1 7">Cytoplasm</location>
        <location evidence="1 7">Cytoskeleton</location>
    </subcellularLocation>
</comment>
<sequence length="756" mass="78564">MRAFSPAGHGSDRGSGFADEESEEEEEVEPESPRGSLLSPGAPALMGKDEPTLLFPGSLGSEKMASLQKESPDGRTLSSSEEDDAAESEQPPRHAHEEEDSQGAIIPDEPPVRPFTGAGEPAQSLERSAVVADLSSPGGRSSEDDEEESLPATRLSPDEAKKRGLSFDYTEPQVQGGHGFLAGRQNGMDKTPEESRSPDSCRADPGSPFSPCTAPEQEASPSAENETQIEEEDEDEEDSEEEAETLRQVEKFPEPEKRGEAADTVQVTPEKYLESRDEGLVVTASAAQFMEAAQVVIPDASSKAASVAAPPSAPAASARKAQKAPAATATAAAPPPKTGAKFPKAPPAGAPTSRKPNVPAVQNKAKASAGPEKAAADKTAKIPKATTPANARPNVTYKLPPSLTSTPPKKALASSTPGSSTSRPSAIPAPSSGGTRLGAGDGKINNSRAPGGAKLQAKALGRAPPPGAQTAASRPEQRKPGVGKSDKDLPKTPDRSGYSSPSTPKSPSGRATAPGQPQAKEVKKIAVVRTPPKSPGSLKSRTPAPLVPMPDLKNVRSKIGSTENIKHQPGGGRVQIVHKKIDLSNVQSKCGSKVNLRHKPGGGNVEIKTEKMDFKVQSKIGSLDNIGHVAGGGQRKKEKGKEAEAGVADPALNGDGLGPAHTESSPQSPQTPLFHPVIPEEPPLINLEIESHKLNFREQAKARTDHGAEIVCKSPDGGSPRRLSNVSSSGSINMTDSPQLSTLADQVSASLAQQGL</sequence>
<evidence type="ECO:0000256" key="2">
    <source>
        <dbReference type="ARBA" id="ARBA00022490"/>
    </source>
</evidence>
<organism evidence="9 10">
    <name type="scientific">Synaphobranchus kaupii</name>
    <name type="common">Kaup's arrowtooth eel</name>
    <dbReference type="NCBI Taxonomy" id="118154"/>
    <lineage>
        <taxon>Eukaryota</taxon>
        <taxon>Metazoa</taxon>
        <taxon>Chordata</taxon>
        <taxon>Craniata</taxon>
        <taxon>Vertebrata</taxon>
        <taxon>Euteleostomi</taxon>
        <taxon>Actinopterygii</taxon>
        <taxon>Neopterygii</taxon>
        <taxon>Teleostei</taxon>
        <taxon>Anguilliformes</taxon>
        <taxon>Synaphobranchidae</taxon>
        <taxon>Synaphobranchus</taxon>
    </lineage>
</organism>
<proteinExistence type="predicted"/>
<feature type="region of interest" description="Disordered" evidence="8">
    <location>
        <begin position="624"/>
        <end position="678"/>
    </location>
</feature>
<dbReference type="PROSITE" id="PS51491">
    <property type="entry name" value="TAU_MAP_2"/>
    <property type="match status" value="3"/>
</dbReference>
<evidence type="ECO:0000256" key="7">
    <source>
        <dbReference type="RuleBase" id="RU000686"/>
    </source>
</evidence>
<dbReference type="Pfam" id="PF00418">
    <property type="entry name" value="Tubulin-binding"/>
    <property type="match status" value="3"/>
</dbReference>
<dbReference type="InterPro" id="IPR027324">
    <property type="entry name" value="MAP2/MAP4/Tau"/>
</dbReference>
<evidence type="ECO:0000313" key="10">
    <source>
        <dbReference type="Proteomes" id="UP001152622"/>
    </source>
</evidence>
<feature type="compositionally biased region" description="Low complexity" evidence="8">
    <location>
        <begin position="364"/>
        <end position="373"/>
    </location>
</feature>
<feature type="compositionally biased region" description="Acidic residues" evidence="8">
    <location>
        <begin position="227"/>
        <end position="243"/>
    </location>
</feature>
<feature type="compositionally biased region" description="Basic and acidic residues" evidence="8">
    <location>
        <begin position="475"/>
        <end position="494"/>
    </location>
</feature>
<reference evidence="9" key="1">
    <citation type="journal article" date="2023" name="Science">
        <title>Genome structures resolve the early diversification of teleost fishes.</title>
        <authorList>
            <person name="Parey E."/>
            <person name="Louis A."/>
            <person name="Montfort J."/>
            <person name="Bouchez O."/>
            <person name="Roques C."/>
            <person name="Iampietro C."/>
            <person name="Lluch J."/>
            <person name="Castinel A."/>
            <person name="Donnadieu C."/>
            <person name="Desvignes T."/>
            <person name="Floi Bucao C."/>
            <person name="Jouanno E."/>
            <person name="Wen M."/>
            <person name="Mejri S."/>
            <person name="Dirks R."/>
            <person name="Jansen H."/>
            <person name="Henkel C."/>
            <person name="Chen W.J."/>
            <person name="Zahm M."/>
            <person name="Cabau C."/>
            <person name="Klopp C."/>
            <person name="Thompson A.W."/>
            <person name="Robinson-Rechavi M."/>
            <person name="Braasch I."/>
            <person name="Lecointre G."/>
            <person name="Bobe J."/>
            <person name="Postlethwait J.H."/>
            <person name="Berthelot C."/>
            <person name="Roest Crollius H."/>
            <person name="Guiguen Y."/>
        </authorList>
    </citation>
    <scope>NUCLEOTIDE SEQUENCE</scope>
    <source>
        <strain evidence="9">WJC10195</strain>
    </source>
</reference>
<dbReference type="InterPro" id="IPR001084">
    <property type="entry name" value="MAP_tubulin-bd_rpt"/>
</dbReference>
<feature type="region of interest" description="Disordered" evidence="8">
    <location>
        <begin position="698"/>
        <end position="739"/>
    </location>
</feature>
<comment type="caution">
    <text evidence="9">The sequence shown here is derived from an EMBL/GenBank/DDBJ whole genome shotgun (WGS) entry which is preliminary data.</text>
</comment>
<dbReference type="GO" id="GO:0005874">
    <property type="term" value="C:microtubule"/>
    <property type="evidence" value="ECO:0007669"/>
    <property type="project" value="UniProtKB-KW"/>
</dbReference>
<evidence type="ECO:0000256" key="6">
    <source>
        <dbReference type="ARBA" id="ARBA00023212"/>
    </source>
</evidence>
<dbReference type="EMBL" id="JAINUF010000012">
    <property type="protein sequence ID" value="KAJ8345444.1"/>
    <property type="molecule type" value="Genomic_DNA"/>
</dbReference>
<evidence type="ECO:0000256" key="4">
    <source>
        <dbReference type="ARBA" id="ARBA00022701"/>
    </source>
</evidence>
<feature type="compositionally biased region" description="Low complexity" evidence="8">
    <location>
        <begin position="300"/>
        <end position="343"/>
    </location>
</feature>
<keyword evidence="6 7" id="KW-0206">Cytoskeleton</keyword>
<accession>A0A9Q1EUR3</accession>
<dbReference type="PROSITE" id="PS00229">
    <property type="entry name" value="TAU_MAP_1"/>
    <property type="match status" value="2"/>
</dbReference>
<protein>
    <recommendedName>
        <fullName evidence="7">Microtubule-associated protein</fullName>
    </recommendedName>
</protein>
<name>A0A9Q1EUR3_SYNKA</name>
<feature type="compositionally biased region" description="Basic and acidic residues" evidence="8">
    <location>
        <begin position="244"/>
        <end position="261"/>
    </location>
</feature>
<feature type="region of interest" description="Disordered" evidence="8">
    <location>
        <begin position="1"/>
        <end position="275"/>
    </location>
</feature>
<feature type="compositionally biased region" description="Polar residues" evidence="8">
    <location>
        <begin position="497"/>
        <end position="506"/>
    </location>
</feature>
<dbReference type="GO" id="GO:0031175">
    <property type="term" value="P:neuron projection development"/>
    <property type="evidence" value="ECO:0007669"/>
    <property type="project" value="TreeGrafter"/>
</dbReference>
<keyword evidence="4 7" id="KW-0493">Microtubule</keyword>